<evidence type="ECO:0000256" key="6">
    <source>
        <dbReference type="HAMAP-Rule" id="MF_00265"/>
    </source>
</evidence>
<gene>
    <name evidence="6" type="primary">vapC</name>
    <name evidence="8" type="ORF">SAMN04244553_3538</name>
</gene>
<keyword evidence="9" id="KW-1185">Reference proteome</keyword>
<organism evidence="8 9">
    <name type="scientific">Nocardia amikacinitolerans</name>
    <dbReference type="NCBI Taxonomy" id="756689"/>
    <lineage>
        <taxon>Bacteria</taxon>
        <taxon>Bacillati</taxon>
        <taxon>Actinomycetota</taxon>
        <taxon>Actinomycetes</taxon>
        <taxon>Mycobacteriales</taxon>
        <taxon>Nocardiaceae</taxon>
        <taxon>Nocardia</taxon>
    </lineage>
</organism>
<dbReference type="Pfam" id="PF01850">
    <property type="entry name" value="PIN"/>
    <property type="match status" value="1"/>
</dbReference>
<dbReference type="RefSeq" id="WP_097245787.1">
    <property type="nucleotide sequence ID" value="NZ_OBEG01000003.1"/>
</dbReference>
<comment type="function">
    <text evidence="6">Toxic component of a toxin-antitoxin (TA) system. An RNase.</text>
</comment>
<dbReference type="AlphaFoldDB" id="A0A285LEX7"/>
<evidence type="ECO:0000256" key="1">
    <source>
        <dbReference type="ARBA" id="ARBA00022649"/>
    </source>
</evidence>
<feature type="domain" description="PIN" evidence="7">
    <location>
        <begin position="6"/>
        <end position="128"/>
    </location>
</feature>
<reference evidence="9" key="1">
    <citation type="submission" date="2017-09" db="EMBL/GenBank/DDBJ databases">
        <authorList>
            <person name="Varghese N."/>
            <person name="Submissions S."/>
        </authorList>
    </citation>
    <scope>NUCLEOTIDE SEQUENCE [LARGE SCALE GENOMIC DNA]</scope>
    <source>
        <strain evidence="9">DSM 45537</strain>
    </source>
</reference>
<dbReference type="HAMAP" id="MF_00265">
    <property type="entry name" value="VapC_Nob1"/>
    <property type="match status" value="1"/>
</dbReference>
<keyword evidence="5 6" id="KW-0460">Magnesium</keyword>
<proteinExistence type="inferred from homology"/>
<dbReference type="Gene3D" id="3.40.50.1010">
    <property type="entry name" value="5'-nuclease"/>
    <property type="match status" value="1"/>
</dbReference>
<accession>A0A285LEX7</accession>
<comment type="cofactor">
    <cofactor evidence="6">
        <name>Mg(2+)</name>
        <dbReference type="ChEBI" id="CHEBI:18420"/>
    </cofactor>
</comment>
<dbReference type="GO" id="GO:0016787">
    <property type="term" value="F:hydrolase activity"/>
    <property type="evidence" value="ECO:0007669"/>
    <property type="project" value="UniProtKB-KW"/>
</dbReference>
<dbReference type="EMBL" id="OBEG01000003">
    <property type="protein sequence ID" value="SNY83510.1"/>
    <property type="molecule type" value="Genomic_DNA"/>
</dbReference>
<dbReference type="GO" id="GO:0004540">
    <property type="term" value="F:RNA nuclease activity"/>
    <property type="evidence" value="ECO:0007669"/>
    <property type="project" value="InterPro"/>
</dbReference>
<evidence type="ECO:0000313" key="8">
    <source>
        <dbReference type="EMBL" id="SNY83510.1"/>
    </source>
</evidence>
<dbReference type="Proteomes" id="UP000219565">
    <property type="component" value="Unassembled WGS sequence"/>
</dbReference>
<name>A0A285LEX7_9NOCA</name>
<keyword evidence="6" id="KW-0800">Toxin</keyword>
<feature type="binding site" evidence="6">
    <location>
        <position position="6"/>
    </location>
    <ligand>
        <name>Mg(2+)</name>
        <dbReference type="ChEBI" id="CHEBI:18420"/>
    </ligand>
</feature>
<comment type="similarity">
    <text evidence="6">Belongs to the PINc/VapC protein family.</text>
</comment>
<keyword evidence="1 6" id="KW-1277">Toxin-antitoxin system</keyword>
<evidence type="ECO:0000256" key="5">
    <source>
        <dbReference type="ARBA" id="ARBA00022842"/>
    </source>
</evidence>
<dbReference type="InterPro" id="IPR022907">
    <property type="entry name" value="VapC_family"/>
</dbReference>
<dbReference type="OrthoDB" id="5184258at2"/>
<evidence type="ECO:0000259" key="7">
    <source>
        <dbReference type="Pfam" id="PF01850"/>
    </source>
</evidence>
<evidence type="ECO:0000256" key="2">
    <source>
        <dbReference type="ARBA" id="ARBA00022722"/>
    </source>
</evidence>
<keyword evidence="2 6" id="KW-0540">Nuclease</keyword>
<dbReference type="GO" id="GO:0000287">
    <property type="term" value="F:magnesium ion binding"/>
    <property type="evidence" value="ECO:0007669"/>
    <property type="project" value="UniProtKB-UniRule"/>
</dbReference>
<dbReference type="InterPro" id="IPR002716">
    <property type="entry name" value="PIN_dom"/>
</dbReference>
<dbReference type="InterPro" id="IPR029060">
    <property type="entry name" value="PIN-like_dom_sf"/>
</dbReference>
<protein>
    <recommendedName>
        <fullName evidence="6">Ribonuclease VapC</fullName>
        <shortName evidence="6">RNase VapC</shortName>
        <ecNumber evidence="6">3.1.-.-</ecNumber>
    </recommendedName>
    <alternativeName>
        <fullName evidence="6">Toxin VapC</fullName>
    </alternativeName>
</protein>
<sequence>MILIGDTSGLVAAFNASDPDHEPARTVLQQAALTCVSPLVLLEIEHVLTRNVNRDAAYGVNDWLLAQERTGRIEIPEVTAAVLRTARKVQHQYIALRLDLTGATNIALAERYETPDVLTLDRRDFRAVTPLTCHDAFRVLPDDFRVSPSGKQRGAPPGSRR</sequence>
<dbReference type="EC" id="3.1.-.-" evidence="6"/>
<comment type="caution">
    <text evidence="6">Lacks conserved residue(s) required for the propagation of feature annotation.</text>
</comment>
<dbReference type="SUPFAM" id="SSF88723">
    <property type="entry name" value="PIN domain-like"/>
    <property type="match status" value="1"/>
</dbReference>
<keyword evidence="4 6" id="KW-0378">Hydrolase</keyword>
<evidence type="ECO:0000256" key="4">
    <source>
        <dbReference type="ARBA" id="ARBA00022801"/>
    </source>
</evidence>
<dbReference type="STRING" id="1379680.GCA_001612615_03938"/>
<evidence type="ECO:0000256" key="3">
    <source>
        <dbReference type="ARBA" id="ARBA00022723"/>
    </source>
</evidence>
<keyword evidence="3 6" id="KW-0479">Metal-binding</keyword>
<evidence type="ECO:0000313" key="9">
    <source>
        <dbReference type="Proteomes" id="UP000219565"/>
    </source>
</evidence>
<dbReference type="GO" id="GO:0090729">
    <property type="term" value="F:toxin activity"/>
    <property type="evidence" value="ECO:0007669"/>
    <property type="project" value="UniProtKB-KW"/>
</dbReference>